<feature type="region of interest" description="Disordered" evidence="2">
    <location>
        <begin position="663"/>
        <end position="693"/>
    </location>
</feature>
<keyword evidence="5" id="KW-1185">Reference proteome</keyword>
<dbReference type="AlphaFoldDB" id="A0A1C7NJ23"/>
<dbReference type="PANTHER" id="PTHR16027:SF6">
    <property type="entry name" value="DILUTE DOMAIN-CONTAINING PROTEIN"/>
    <property type="match status" value="1"/>
</dbReference>
<dbReference type="SUPFAM" id="SSF48403">
    <property type="entry name" value="Ankyrin repeat"/>
    <property type="match status" value="1"/>
</dbReference>
<name>A0A1C7NJ23_9FUNG</name>
<dbReference type="PROSITE" id="PS51126">
    <property type="entry name" value="DILUTE"/>
    <property type="match status" value="1"/>
</dbReference>
<dbReference type="CDD" id="cd15473">
    <property type="entry name" value="Myo5p-like_CBD_DIL_ANK"/>
    <property type="match status" value="1"/>
</dbReference>
<dbReference type="GO" id="GO:0051020">
    <property type="term" value="F:GTPase binding"/>
    <property type="evidence" value="ECO:0007669"/>
    <property type="project" value="TreeGrafter"/>
</dbReference>
<evidence type="ECO:0000256" key="2">
    <source>
        <dbReference type="SAM" id="MobiDB-lite"/>
    </source>
</evidence>
<feature type="compositionally biased region" description="Polar residues" evidence="2">
    <location>
        <begin position="730"/>
        <end position="749"/>
    </location>
</feature>
<dbReference type="PROSITE" id="PS50297">
    <property type="entry name" value="ANK_REP_REGION"/>
    <property type="match status" value="2"/>
</dbReference>
<feature type="compositionally biased region" description="Acidic residues" evidence="2">
    <location>
        <begin position="281"/>
        <end position="306"/>
    </location>
</feature>
<gene>
    <name evidence="4" type="ORF">A0J61_02837</name>
</gene>
<dbReference type="Proteomes" id="UP000093000">
    <property type="component" value="Unassembled WGS sequence"/>
</dbReference>
<evidence type="ECO:0000313" key="4">
    <source>
        <dbReference type="EMBL" id="OBZ89101.1"/>
    </source>
</evidence>
<dbReference type="EMBL" id="LUGH01000113">
    <property type="protein sequence ID" value="OBZ89101.1"/>
    <property type="molecule type" value="Genomic_DNA"/>
</dbReference>
<dbReference type="SMART" id="SM00248">
    <property type="entry name" value="ANK"/>
    <property type="match status" value="2"/>
</dbReference>
<dbReference type="PANTHER" id="PTHR16027">
    <property type="entry name" value="DILUTE DOMAIN-CONTAINING PROTEIN YPR089W"/>
    <property type="match status" value="1"/>
</dbReference>
<dbReference type="InParanoid" id="A0A1C7NJ23"/>
<sequence length="821" mass="93612">MNTNTHEPEVADQEALRKQYENMSYDEMSKRIAESYKQLSEILGDRINLPADNDISSSTNSSSDSLNDFEPEDKTTIVNNTELSEEQKKLRLNKLFMKAVSSGDVEKLNEYLNEELIDIDGQDEDGTTALIYAACFGKHEIAQALIVAGAKINSQDARGWTPLMWATTNGHEKIVKLLLENGASAQTKSAKGRTVFDLVKNDTNKMADILVSNVNPRSSVSSVSSSLLGSISSSTSSHAGDGDRYYQYSTEENYEHFMTQDQEARPKLIEEFLMQTYHSDNEDEGIPSDDEFNDINDDDDEEEDEEAKEIEFNWERCMPDQMFVFAADDLSHILDTVITKLTLPVRNVQEIFLPANVVFLSARFAHYFSSAELAEEVLEGALKRISDCVKSNTKNVHILSYWMTNITRLLYYLKKDVGLMVATARYQLELSELVSETYNYMVVDTGNRITQVLEPAMLEYEPITGIMDEINFADDWQRFFRRSMSNRPSEDIQRSSSGSTMEASHAVISPKTITQLLSSTYYVFQSYEVHSTIIIQALAQFFHLLSCELFNCMLSKKKYLCRSKAVQVRMNLSSIEDWIRQNHLPSSLIAYLQPSIQLTQLLQCMSQLNTVASFQSTVKFFDAINPLQIRRCVMNYRYETQEPRLPDEVERYVKACVEETRTKQASRQSRTFERRKSTTTPPSMRRSLSGLDSPTMSSFMGIFNTAPPSSPNRPASIEFMRQESARSSKRMSNLSSQQQFNSEVESSQEQAEDFDEHETEKIYSKEEVNETKDSRFMLPFFVPTTAQLSHQTAIHGKQLSSLMPAIPEDWMDKLDKSEKSN</sequence>
<feature type="region of interest" description="Disordered" evidence="2">
    <location>
        <begin position="721"/>
        <end position="759"/>
    </location>
</feature>
<evidence type="ECO:0000313" key="5">
    <source>
        <dbReference type="Proteomes" id="UP000093000"/>
    </source>
</evidence>
<feature type="compositionally biased region" description="Low complexity" evidence="2">
    <location>
        <begin position="52"/>
        <end position="68"/>
    </location>
</feature>
<dbReference type="SMART" id="SM01132">
    <property type="entry name" value="DIL"/>
    <property type="match status" value="1"/>
</dbReference>
<dbReference type="STRING" id="101091.A0A1C7NJ23"/>
<feature type="region of interest" description="Disordered" evidence="2">
    <location>
        <begin position="279"/>
        <end position="306"/>
    </location>
</feature>
<reference evidence="4 5" key="1">
    <citation type="submission" date="2016-03" db="EMBL/GenBank/DDBJ databases">
        <title>Choanephora cucurbitarum.</title>
        <authorList>
            <person name="Min B."/>
            <person name="Park H."/>
            <person name="Park J.-H."/>
            <person name="Shin H.-D."/>
            <person name="Choi I.-G."/>
        </authorList>
    </citation>
    <scope>NUCLEOTIDE SEQUENCE [LARGE SCALE GENOMIC DNA]</scope>
    <source>
        <strain evidence="4 5">KUS-F28377</strain>
    </source>
</reference>
<feature type="repeat" description="ANK" evidence="1">
    <location>
        <begin position="125"/>
        <end position="157"/>
    </location>
</feature>
<dbReference type="InterPro" id="IPR037986">
    <property type="entry name" value="Myo5p-like_CBD_DIL"/>
</dbReference>
<feature type="region of interest" description="Disordered" evidence="2">
    <location>
        <begin position="50"/>
        <end position="80"/>
    </location>
</feature>
<feature type="repeat" description="ANK" evidence="1">
    <location>
        <begin position="158"/>
        <end position="190"/>
    </location>
</feature>
<dbReference type="InterPro" id="IPR002110">
    <property type="entry name" value="Ankyrin_rpt"/>
</dbReference>
<dbReference type="InterPro" id="IPR036770">
    <property type="entry name" value="Ankyrin_rpt-contain_sf"/>
</dbReference>
<protein>
    <submittedName>
        <fullName evidence="4">Dilute domain-containing protein C25B8.08</fullName>
    </submittedName>
</protein>
<dbReference type="PROSITE" id="PS50088">
    <property type="entry name" value="ANK_REPEAT"/>
    <property type="match status" value="2"/>
</dbReference>
<evidence type="ECO:0000256" key="1">
    <source>
        <dbReference type="PROSITE-ProRule" id="PRU00023"/>
    </source>
</evidence>
<feature type="domain" description="Dilute" evidence="3">
    <location>
        <begin position="379"/>
        <end position="659"/>
    </location>
</feature>
<organism evidence="4 5">
    <name type="scientific">Choanephora cucurbitarum</name>
    <dbReference type="NCBI Taxonomy" id="101091"/>
    <lineage>
        <taxon>Eukaryota</taxon>
        <taxon>Fungi</taxon>
        <taxon>Fungi incertae sedis</taxon>
        <taxon>Mucoromycota</taxon>
        <taxon>Mucoromycotina</taxon>
        <taxon>Mucoromycetes</taxon>
        <taxon>Mucorales</taxon>
        <taxon>Mucorineae</taxon>
        <taxon>Choanephoraceae</taxon>
        <taxon>Choanephoroideae</taxon>
        <taxon>Choanephora</taxon>
    </lineage>
</organism>
<dbReference type="InterPro" id="IPR002710">
    <property type="entry name" value="Dilute_dom"/>
</dbReference>
<dbReference type="Pfam" id="PF01843">
    <property type="entry name" value="DIL"/>
    <property type="match status" value="1"/>
</dbReference>
<dbReference type="OrthoDB" id="426293at2759"/>
<accession>A0A1C7NJ23</accession>
<dbReference type="InterPro" id="IPR052072">
    <property type="entry name" value="Vascular_dev_regulator"/>
</dbReference>
<dbReference type="Gene3D" id="1.25.40.20">
    <property type="entry name" value="Ankyrin repeat-containing domain"/>
    <property type="match status" value="1"/>
</dbReference>
<proteinExistence type="predicted"/>
<dbReference type="Pfam" id="PF12796">
    <property type="entry name" value="Ank_2"/>
    <property type="match status" value="1"/>
</dbReference>
<evidence type="ECO:0000259" key="3">
    <source>
        <dbReference type="PROSITE" id="PS51126"/>
    </source>
</evidence>
<keyword evidence="1" id="KW-0040">ANK repeat</keyword>
<comment type="caution">
    <text evidence="4">The sequence shown here is derived from an EMBL/GenBank/DDBJ whole genome shotgun (WGS) entry which is preliminary data.</text>
</comment>